<dbReference type="GeneID" id="80536585"/>
<dbReference type="Proteomes" id="UP000676426">
    <property type="component" value="Segment"/>
</dbReference>
<evidence type="ECO:0000313" key="3">
    <source>
        <dbReference type="Proteomes" id="UP000676426"/>
    </source>
</evidence>
<evidence type="ECO:0000256" key="1">
    <source>
        <dbReference type="SAM" id="MobiDB-lite"/>
    </source>
</evidence>
<accession>A0A6G9W184</accession>
<dbReference type="Pfam" id="PF23784">
    <property type="entry name" value="Smaco_capsid"/>
    <property type="match status" value="1"/>
</dbReference>
<dbReference type="EMBL" id="MN379621">
    <property type="protein sequence ID" value="QIR82266.1"/>
    <property type="molecule type" value="Genomic_DNA"/>
</dbReference>
<reference evidence="2" key="1">
    <citation type="submission" date="2019-08" db="EMBL/GenBank/DDBJ databases">
        <title>Identification of single stranded DNA viruses in chicken tracheal swab swabs.</title>
        <authorList>
            <person name="Chrzastek K."/>
            <person name="Kapczynski D."/>
            <person name="Kulkarni A."/>
            <person name="Chappell L."/>
            <person name="Schmidlin K."/>
            <person name="Varsani A."/>
        </authorList>
    </citation>
    <scope>NUCLEOTIDE SEQUENCE</scope>
    <source>
        <strain evidence="2">Mg4_964</strain>
    </source>
</reference>
<dbReference type="RefSeq" id="YP_010798403.1">
    <property type="nucleotide sequence ID" value="NC_076441.1"/>
</dbReference>
<name>A0A6G9W184_9VIRU</name>
<dbReference type="KEGG" id="vg:80536585"/>
<protein>
    <submittedName>
        <fullName evidence="2">Capsid protein</fullName>
    </submittedName>
</protein>
<keyword evidence="3" id="KW-1185">Reference proteome</keyword>
<feature type="compositionally biased region" description="Polar residues" evidence="1">
    <location>
        <begin position="236"/>
        <end position="247"/>
    </location>
</feature>
<proteinExistence type="predicted"/>
<organism evidence="2 3">
    <name type="scientific">Chicken smacovirus mg4_964</name>
    <dbReference type="NCBI Taxonomy" id="2720960"/>
    <lineage>
        <taxon>Viruses</taxon>
        <taxon>Monodnaviria</taxon>
        <taxon>Shotokuvirae</taxon>
        <taxon>Cressdnaviricota</taxon>
        <taxon>Arfiviricetes</taxon>
        <taxon>Cremevirales</taxon>
        <taxon>Smacoviridae</taxon>
        <taxon>Porprismacovirus</taxon>
        <taxon>Porprismacovirus chicas6</taxon>
    </lineage>
</organism>
<sequence>MDIESVLLTDTGLVLAEGPHTGTGVTGDYMVVVRVSETYDLSTKIGKMGLVGIHTPTGDLISRMWPGLILQHKKFRFVECDVAMACASMLPADPLQVGVEAGSIAPQDMFNPILYKAVSNESMNQFQAWLNIVYQTNGLTGAFNKGSVVDVNDPNFVGPTGTPEYDQFSMYYALLSDSDGWRKAMPQAGLEMRGLYPLVFQVVSQFGSGPENSASDADANISVPSLSVGADDKSPTSKLGSVSSIPNRTMRGPSMRMPAIDTTFFTTNTSTDTALVPANINVDTSLDKVPPAYVGMIVLPPAKQNQLYYRLKVTWTIEFTGLRSAVDISNWYNLETIGKLAYGSDYEAQSSKMSAKTGMVDTDGSDITKIMEGS</sequence>
<evidence type="ECO:0000313" key="2">
    <source>
        <dbReference type="EMBL" id="QIR82266.1"/>
    </source>
</evidence>
<feature type="region of interest" description="Disordered" evidence="1">
    <location>
        <begin position="226"/>
        <end position="252"/>
    </location>
</feature>
<dbReference type="InterPro" id="IPR057000">
    <property type="entry name" value="Smaco_capsid"/>
</dbReference>